<dbReference type="InterPro" id="IPR048493">
    <property type="entry name" value="DUF1980_N"/>
</dbReference>
<proteinExistence type="predicted"/>
<feature type="transmembrane region" description="Helical" evidence="1">
    <location>
        <begin position="43"/>
        <end position="64"/>
    </location>
</feature>
<protein>
    <submittedName>
        <fullName evidence="4">TIGR03943 family protein</fullName>
    </submittedName>
</protein>
<keyword evidence="1" id="KW-0472">Membrane</keyword>
<dbReference type="RefSeq" id="WP_157323913.1">
    <property type="nucleotide sequence ID" value="NZ_WSEM01000028.1"/>
</dbReference>
<accession>A0ABW9UGB5</accession>
<dbReference type="Proteomes" id="UP000467637">
    <property type="component" value="Unassembled WGS sequence"/>
</dbReference>
<dbReference type="InterPro" id="IPR015402">
    <property type="entry name" value="DUF1980"/>
</dbReference>
<comment type="caution">
    <text evidence="4">The sequence shown here is derived from an EMBL/GenBank/DDBJ whole genome shotgun (WGS) entry which is preliminary data.</text>
</comment>
<dbReference type="PANTHER" id="PTHR40047:SF1">
    <property type="entry name" value="UPF0703 PROTEIN YCGQ"/>
    <property type="match status" value="1"/>
</dbReference>
<gene>
    <name evidence="4" type="ORF">GON05_28220</name>
</gene>
<dbReference type="EMBL" id="WSEM01000028">
    <property type="protein sequence ID" value="MVQ38501.1"/>
    <property type="molecule type" value="Genomic_DNA"/>
</dbReference>
<evidence type="ECO:0000313" key="5">
    <source>
        <dbReference type="Proteomes" id="UP000467637"/>
    </source>
</evidence>
<dbReference type="Pfam" id="PF09323">
    <property type="entry name" value="DUF1980"/>
    <property type="match status" value="1"/>
</dbReference>
<keyword evidence="1" id="KW-0812">Transmembrane</keyword>
<organism evidence="4 5">
    <name type="scientific">Paenibacillus anseongense</name>
    <dbReference type="NCBI Taxonomy" id="2682845"/>
    <lineage>
        <taxon>Bacteria</taxon>
        <taxon>Bacillati</taxon>
        <taxon>Bacillota</taxon>
        <taxon>Bacilli</taxon>
        <taxon>Bacillales</taxon>
        <taxon>Paenibacillaceae</taxon>
        <taxon>Paenibacillus</taxon>
    </lineage>
</organism>
<keyword evidence="5" id="KW-1185">Reference proteome</keyword>
<reference evidence="4 5" key="1">
    <citation type="submission" date="2019-12" db="EMBL/GenBank/DDBJ databases">
        <authorList>
            <person name="Huq M.A."/>
        </authorList>
    </citation>
    <scope>NUCLEOTIDE SEQUENCE [LARGE SCALE GENOMIC DNA]</scope>
    <source>
        <strain evidence="4 5">MAH-34</strain>
    </source>
</reference>
<evidence type="ECO:0000313" key="4">
    <source>
        <dbReference type="EMBL" id="MVQ38501.1"/>
    </source>
</evidence>
<dbReference type="PANTHER" id="PTHR40047">
    <property type="entry name" value="UPF0703 PROTEIN YCGQ"/>
    <property type="match status" value="1"/>
</dbReference>
<dbReference type="InterPro" id="IPR048447">
    <property type="entry name" value="DUF1980_C"/>
</dbReference>
<evidence type="ECO:0000259" key="3">
    <source>
        <dbReference type="Pfam" id="PF21537"/>
    </source>
</evidence>
<sequence length="301" mass="33502">MQKWSTFAHRTIRAAVLLAFVIFIVEISRSDALIYYVAPTMNLWVKSLAVGMYVLAMHQLYLAIRAIRAKNPTAAAACSCSAHSHDHWKPGVIIMYGALIIPLVLAFSFPSAVLGSQMAAKKGLNFTPSGILVNNNYGDASPNLIPNDKLQSDTGQVFPFNEYTKPYAKRAAEMYKEPLIVINDDFYIESLTSLDLYQDQFVGKKVQISGYVYRLDTMSKSQFALGRFSMRCCVADSVPLAILVEADTPEQWKNDMYAVALGTIEKRQFDGKDVLTIVAKTVDTQDAPTSPYVYQNPYFGT</sequence>
<keyword evidence="1" id="KW-1133">Transmembrane helix</keyword>
<feature type="domain" description="DUF1980" evidence="2">
    <location>
        <begin position="12"/>
        <end position="124"/>
    </location>
</feature>
<dbReference type="InterPro" id="IPR052955">
    <property type="entry name" value="UPF0703_membrane_permease"/>
</dbReference>
<evidence type="ECO:0000259" key="2">
    <source>
        <dbReference type="Pfam" id="PF09323"/>
    </source>
</evidence>
<dbReference type="NCBIfam" id="TIGR03943">
    <property type="entry name" value="TIGR03943 family putative permease subunit"/>
    <property type="match status" value="1"/>
</dbReference>
<dbReference type="Pfam" id="PF21537">
    <property type="entry name" value="DUF1980_C"/>
    <property type="match status" value="1"/>
</dbReference>
<feature type="transmembrane region" description="Helical" evidence="1">
    <location>
        <begin position="12"/>
        <end position="37"/>
    </location>
</feature>
<evidence type="ECO:0000256" key="1">
    <source>
        <dbReference type="SAM" id="Phobius"/>
    </source>
</evidence>
<name>A0ABW9UGB5_9BACL</name>
<feature type="transmembrane region" description="Helical" evidence="1">
    <location>
        <begin position="93"/>
        <end position="114"/>
    </location>
</feature>
<feature type="domain" description="DUF1980" evidence="3">
    <location>
        <begin position="161"/>
        <end position="295"/>
    </location>
</feature>